<dbReference type="AlphaFoldDB" id="A0A9K3KQ50"/>
<evidence type="ECO:0000256" key="1">
    <source>
        <dbReference type="SAM" id="SignalP"/>
    </source>
</evidence>
<dbReference type="PANTHER" id="PTHR48191:SF2">
    <property type="entry name" value="PROTEIN HHL1, CHLOROPLASTIC"/>
    <property type="match status" value="1"/>
</dbReference>
<feature type="signal peptide" evidence="1">
    <location>
        <begin position="1"/>
        <end position="23"/>
    </location>
</feature>
<comment type="caution">
    <text evidence="2">The sequence shown here is derived from an EMBL/GenBank/DDBJ whole genome shotgun (WGS) entry which is preliminary data.</text>
</comment>
<accession>A0A9K3KQ50</accession>
<keyword evidence="1" id="KW-0732">Signal</keyword>
<dbReference type="OrthoDB" id="5077at2759"/>
<organism evidence="2 3">
    <name type="scientific">Nitzschia inconspicua</name>
    <dbReference type="NCBI Taxonomy" id="303405"/>
    <lineage>
        <taxon>Eukaryota</taxon>
        <taxon>Sar</taxon>
        <taxon>Stramenopiles</taxon>
        <taxon>Ochrophyta</taxon>
        <taxon>Bacillariophyta</taxon>
        <taxon>Bacillariophyceae</taxon>
        <taxon>Bacillariophycidae</taxon>
        <taxon>Bacillariales</taxon>
        <taxon>Bacillariaceae</taxon>
        <taxon>Nitzschia</taxon>
    </lineage>
</organism>
<proteinExistence type="predicted"/>
<keyword evidence="3" id="KW-1185">Reference proteome</keyword>
<dbReference type="PANTHER" id="PTHR48191">
    <property type="entry name" value="PROTEIN HHL1 CHLOROPLASTIC"/>
    <property type="match status" value="1"/>
</dbReference>
<evidence type="ECO:0000313" key="3">
    <source>
        <dbReference type="Proteomes" id="UP000693970"/>
    </source>
</evidence>
<name>A0A9K3KQ50_9STRA</name>
<dbReference type="Pfam" id="PF20133">
    <property type="entry name" value="HHL1-like"/>
    <property type="match status" value="1"/>
</dbReference>
<sequence>MSSSRFLFVFTVVVFLSKHVIDAWSATASSSFGGRVLPSNIQNGARMEMKKGKANVPPQMRGQYKKQQEMAQMQRQIMEASRPGADGLPVFNLYVRTKRQNIWYPCGSFKGDERSAALAKSYSDGGMLSGISKKQLDGGIAGSLYSDLVKLKETVCRAYPQLRKARDEMEFGYKLAFEGLPDEKAKEIIPVEPKEQRGVFAGLQNLFS</sequence>
<dbReference type="InterPro" id="IPR045388">
    <property type="entry name" value="HHL1-like"/>
</dbReference>
<feature type="chain" id="PRO_5039908281" evidence="1">
    <location>
        <begin position="24"/>
        <end position="208"/>
    </location>
</feature>
<reference evidence="2" key="2">
    <citation type="submission" date="2021-04" db="EMBL/GenBank/DDBJ databases">
        <authorList>
            <person name="Podell S."/>
        </authorList>
    </citation>
    <scope>NUCLEOTIDE SEQUENCE</scope>
    <source>
        <strain evidence="2">Hildebrandi</strain>
    </source>
</reference>
<gene>
    <name evidence="2" type="ORF">IV203_016557</name>
</gene>
<reference evidence="2" key="1">
    <citation type="journal article" date="2021" name="Sci. Rep.">
        <title>Diploid genomic architecture of Nitzschia inconspicua, an elite biomass production diatom.</title>
        <authorList>
            <person name="Oliver A."/>
            <person name="Podell S."/>
            <person name="Pinowska A."/>
            <person name="Traller J.C."/>
            <person name="Smith S.R."/>
            <person name="McClure R."/>
            <person name="Beliaev A."/>
            <person name="Bohutskyi P."/>
            <person name="Hill E.A."/>
            <person name="Rabines A."/>
            <person name="Zheng H."/>
            <person name="Allen L.Z."/>
            <person name="Kuo A."/>
            <person name="Grigoriev I.V."/>
            <person name="Allen A.E."/>
            <person name="Hazlebeck D."/>
            <person name="Allen E.E."/>
        </authorList>
    </citation>
    <scope>NUCLEOTIDE SEQUENCE</scope>
    <source>
        <strain evidence="2">Hildebrandi</strain>
    </source>
</reference>
<dbReference type="Proteomes" id="UP000693970">
    <property type="component" value="Unassembled WGS sequence"/>
</dbReference>
<dbReference type="EMBL" id="JAGRRH010000020">
    <property type="protein sequence ID" value="KAG7347852.1"/>
    <property type="molecule type" value="Genomic_DNA"/>
</dbReference>
<protein>
    <submittedName>
        <fullName evidence="2">Uncharacterized protein</fullName>
    </submittedName>
</protein>
<evidence type="ECO:0000313" key="2">
    <source>
        <dbReference type="EMBL" id="KAG7347852.1"/>
    </source>
</evidence>